<feature type="region of interest" description="Disordered" evidence="1">
    <location>
        <begin position="17"/>
        <end position="53"/>
    </location>
</feature>
<proteinExistence type="predicted"/>
<dbReference type="InterPro" id="IPR036705">
    <property type="entry name" value="Ribosyl_crysJ1_sf"/>
</dbReference>
<comment type="caution">
    <text evidence="2">The sequence shown here is derived from an EMBL/GenBank/DDBJ whole genome shotgun (WGS) entry which is preliminary data.</text>
</comment>
<name>A0ABW2VKW9_9ACTN</name>
<dbReference type="PANTHER" id="PTHR16222:SF12">
    <property type="entry name" value="ADP-RIBOSYLGLYCOHYDROLASE-RELATED"/>
    <property type="match status" value="1"/>
</dbReference>
<dbReference type="InterPro" id="IPR005502">
    <property type="entry name" value="Ribosyl_crysJ1"/>
</dbReference>
<evidence type="ECO:0000256" key="1">
    <source>
        <dbReference type="SAM" id="MobiDB-lite"/>
    </source>
</evidence>
<dbReference type="Proteomes" id="UP001596957">
    <property type="component" value="Unassembled WGS sequence"/>
</dbReference>
<sequence>MLRLTWVQPEDLLGHELHQASQDGRAPSAIASRWRAAGGPEAPLRAGASPTPASPYLRILAKDLLDELADLPSKLAEHEPNSLPKIRTHCPDWPTQPDQPGGSRPARPAGNRAAGAAPVPKRGGALSAPVSAPTSSSAPTQARLEAAWLGRAVGCLLGKPVEKLPLQGIRALAQATGNWPLHTWFTAHGVPDDLKTTYPWNKRSAPTSLVENIDGMPEDDDLNYPLLNILLLQRHGRNFTTADVARLWLDELPAGRTFTAERIAYRNLLTGIDPPRTARHRNPFREWVGALIRADVHGWTNPGDPAAAAEQAHRDATLTHTANGVYAAMFTAATIAAAATGTHDVHACLHTGLTVVPPASRLAQAIRHAVRLARTTPDFDTVVDELHTTHRAYHWVHAIPNTALIAAALTHADGDFSDSICRAVSGGWDTDSNGATTGSIAGLLAGDPLALPDRWTTPLKNRLATSIADFNGIGFDTLAQLTHRETRHP</sequence>
<dbReference type="RefSeq" id="WP_381248297.1">
    <property type="nucleotide sequence ID" value="NZ_JBHTBI010000002.1"/>
</dbReference>
<feature type="compositionally biased region" description="Low complexity" evidence="1">
    <location>
        <begin position="125"/>
        <end position="138"/>
    </location>
</feature>
<evidence type="ECO:0000313" key="3">
    <source>
        <dbReference type="Proteomes" id="UP001596957"/>
    </source>
</evidence>
<evidence type="ECO:0000313" key="2">
    <source>
        <dbReference type="EMBL" id="MFD0285175.1"/>
    </source>
</evidence>
<protein>
    <submittedName>
        <fullName evidence="2">ADP-ribosylglycohydrolase family protein</fullName>
    </submittedName>
</protein>
<feature type="compositionally biased region" description="Low complexity" evidence="1">
    <location>
        <begin position="100"/>
        <end position="118"/>
    </location>
</feature>
<reference evidence="3" key="1">
    <citation type="journal article" date="2019" name="Int. J. Syst. Evol. Microbiol.">
        <title>The Global Catalogue of Microorganisms (GCM) 10K type strain sequencing project: providing services to taxonomists for standard genome sequencing and annotation.</title>
        <authorList>
            <consortium name="The Broad Institute Genomics Platform"/>
            <consortium name="The Broad Institute Genome Sequencing Center for Infectious Disease"/>
            <person name="Wu L."/>
            <person name="Ma J."/>
        </authorList>
    </citation>
    <scope>NUCLEOTIDE SEQUENCE [LARGE SCALE GENOMIC DNA]</scope>
    <source>
        <strain evidence="3">CGMCC 4.7198</strain>
    </source>
</reference>
<dbReference type="Gene3D" id="1.10.4080.10">
    <property type="entry name" value="ADP-ribosylation/Crystallin J1"/>
    <property type="match status" value="1"/>
</dbReference>
<dbReference type="PANTHER" id="PTHR16222">
    <property type="entry name" value="ADP-RIBOSYLGLYCOHYDROLASE"/>
    <property type="match status" value="1"/>
</dbReference>
<gene>
    <name evidence="2" type="ORF">ACFQZP_26540</name>
</gene>
<feature type="region of interest" description="Disordered" evidence="1">
    <location>
        <begin position="75"/>
        <end position="138"/>
    </location>
</feature>
<dbReference type="SUPFAM" id="SSF101478">
    <property type="entry name" value="ADP-ribosylglycohydrolase"/>
    <property type="match status" value="1"/>
</dbReference>
<organism evidence="2 3">
    <name type="scientific">Streptomyces lutosisoli</name>
    <dbReference type="NCBI Taxonomy" id="2665721"/>
    <lineage>
        <taxon>Bacteria</taxon>
        <taxon>Bacillati</taxon>
        <taxon>Actinomycetota</taxon>
        <taxon>Actinomycetes</taxon>
        <taxon>Kitasatosporales</taxon>
        <taxon>Streptomycetaceae</taxon>
        <taxon>Streptomyces</taxon>
    </lineage>
</organism>
<dbReference type="Pfam" id="PF03747">
    <property type="entry name" value="ADP_ribosyl_GH"/>
    <property type="match status" value="1"/>
</dbReference>
<keyword evidence="3" id="KW-1185">Reference proteome</keyword>
<dbReference type="EMBL" id="JBHTEC010000001">
    <property type="protein sequence ID" value="MFD0285175.1"/>
    <property type="molecule type" value="Genomic_DNA"/>
</dbReference>
<dbReference type="InterPro" id="IPR050792">
    <property type="entry name" value="ADP-ribosylglycohydrolase"/>
</dbReference>
<accession>A0ABW2VKW9</accession>